<keyword evidence="4" id="KW-1185">Reference proteome</keyword>
<evidence type="ECO:0000256" key="1">
    <source>
        <dbReference type="ARBA" id="ARBA00006468"/>
    </source>
</evidence>
<sequence length="235" mass="26465">MLYLANGLGICFTNMESCGHKCWSQNMVDGRTWIEQEGLTENPFGGRTLASSAIRQRKEAGSRVGANGMLGVDEWYFSGRMGGRGNIRCRVRVVSLVEEVADGRRNRPAAKFMEDIEGLFFLELMKVPRVENKLRVFAFKMQFLSQVSELKRDLNIVNNASEQIRNSVKLKRIMQTILSLGNALNHGTARGSAVGFRLDSLLKLTDTRAKNNKMTLMHYLCKVLKRLEVVKCLSA</sequence>
<dbReference type="InterPro" id="IPR015425">
    <property type="entry name" value="FH2_Formin"/>
</dbReference>
<dbReference type="InterPro" id="IPR042201">
    <property type="entry name" value="FH2_Formin_sf"/>
</dbReference>
<gene>
    <name evidence="3" type="ORF">D0Y65_038281</name>
</gene>
<reference evidence="3 4" key="1">
    <citation type="submission" date="2018-09" db="EMBL/GenBank/DDBJ databases">
        <title>A high-quality reference genome of wild soybean provides a powerful tool to mine soybean genomes.</title>
        <authorList>
            <person name="Xie M."/>
            <person name="Chung C.Y.L."/>
            <person name="Li M.-W."/>
            <person name="Wong F.-L."/>
            <person name="Chan T.-F."/>
            <person name="Lam H.-M."/>
        </authorList>
    </citation>
    <scope>NUCLEOTIDE SEQUENCE [LARGE SCALE GENOMIC DNA]</scope>
    <source>
        <strain evidence="4">cv. W05</strain>
        <tissue evidence="3">Hypocotyl of etiolated seedlings</tissue>
    </source>
</reference>
<organism evidence="3 4">
    <name type="scientific">Glycine soja</name>
    <name type="common">Wild soybean</name>
    <dbReference type="NCBI Taxonomy" id="3848"/>
    <lineage>
        <taxon>Eukaryota</taxon>
        <taxon>Viridiplantae</taxon>
        <taxon>Streptophyta</taxon>
        <taxon>Embryophyta</taxon>
        <taxon>Tracheophyta</taxon>
        <taxon>Spermatophyta</taxon>
        <taxon>Magnoliopsida</taxon>
        <taxon>eudicotyledons</taxon>
        <taxon>Gunneridae</taxon>
        <taxon>Pentapetalae</taxon>
        <taxon>rosids</taxon>
        <taxon>fabids</taxon>
        <taxon>Fabales</taxon>
        <taxon>Fabaceae</taxon>
        <taxon>Papilionoideae</taxon>
        <taxon>50 kb inversion clade</taxon>
        <taxon>NPAAA clade</taxon>
        <taxon>indigoferoid/millettioid clade</taxon>
        <taxon>Phaseoleae</taxon>
        <taxon>Glycine</taxon>
        <taxon>Glycine subgen. Soja</taxon>
    </lineage>
</organism>
<dbReference type="PANTHER" id="PTHR45733:SF8">
    <property type="entry name" value="FORMIN-J"/>
    <property type="match status" value="1"/>
</dbReference>
<dbReference type="SUPFAM" id="SSF101447">
    <property type="entry name" value="Formin homology 2 domain (FH2 domain)"/>
    <property type="match status" value="1"/>
</dbReference>
<feature type="domain" description="FH2" evidence="2">
    <location>
        <begin position="1"/>
        <end position="235"/>
    </location>
</feature>
<evidence type="ECO:0000313" key="3">
    <source>
        <dbReference type="EMBL" id="RZB68437.1"/>
    </source>
</evidence>
<proteinExistence type="inferred from homology"/>
<dbReference type="Pfam" id="PF02181">
    <property type="entry name" value="FH2"/>
    <property type="match status" value="1"/>
</dbReference>
<protein>
    <submittedName>
        <fullName evidence="3">Formin-like protein 6</fullName>
    </submittedName>
</protein>
<dbReference type="EMBL" id="QZWG01000014">
    <property type="protein sequence ID" value="RZB68437.1"/>
    <property type="molecule type" value="Genomic_DNA"/>
</dbReference>
<comment type="similarity">
    <text evidence="1">Belongs to the formin-like family. Class-II subfamily.</text>
</comment>
<dbReference type="Gene3D" id="1.20.58.2220">
    <property type="entry name" value="Formin, FH2 domain"/>
    <property type="match status" value="1"/>
</dbReference>
<name>A0A445H4B8_GLYSO</name>
<dbReference type="PANTHER" id="PTHR45733">
    <property type="entry name" value="FORMIN-J"/>
    <property type="match status" value="1"/>
</dbReference>
<evidence type="ECO:0000259" key="2">
    <source>
        <dbReference type="PROSITE" id="PS51444"/>
    </source>
</evidence>
<dbReference type="Proteomes" id="UP000289340">
    <property type="component" value="Chromosome 14"/>
</dbReference>
<accession>A0A445H4B8</accession>
<dbReference type="AlphaFoldDB" id="A0A445H4B8"/>
<evidence type="ECO:0000313" key="4">
    <source>
        <dbReference type="Proteomes" id="UP000289340"/>
    </source>
</evidence>
<dbReference type="PROSITE" id="PS51444">
    <property type="entry name" value="FH2"/>
    <property type="match status" value="1"/>
</dbReference>
<comment type="caution">
    <text evidence="3">The sequence shown here is derived from an EMBL/GenBank/DDBJ whole genome shotgun (WGS) entry which is preliminary data.</text>
</comment>
<dbReference type="InterPro" id="IPR051144">
    <property type="entry name" value="Formin_homology_domain"/>
</dbReference>